<feature type="domain" description="ABC transporter" evidence="5">
    <location>
        <begin position="6"/>
        <end position="220"/>
    </location>
</feature>
<dbReference type="PANTHER" id="PTHR24220">
    <property type="entry name" value="IMPORT ATP-BINDING PROTEIN"/>
    <property type="match status" value="1"/>
</dbReference>
<dbReference type="GO" id="GO:0022857">
    <property type="term" value="F:transmembrane transporter activity"/>
    <property type="evidence" value="ECO:0007669"/>
    <property type="project" value="TreeGrafter"/>
</dbReference>
<dbReference type="SUPFAM" id="SSF52540">
    <property type="entry name" value="P-loop containing nucleoside triphosphate hydrolases"/>
    <property type="match status" value="1"/>
</dbReference>
<dbReference type="PANTHER" id="PTHR24220:SF86">
    <property type="entry name" value="ABC TRANSPORTER ABCH.1"/>
    <property type="match status" value="1"/>
</dbReference>
<dbReference type="InterPro" id="IPR017871">
    <property type="entry name" value="ABC_transporter-like_CS"/>
</dbReference>
<dbReference type="AlphaFoldDB" id="A0A6V8NAG9"/>
<evidence type="ECO:0000259" key="5">
    <source>
        <dbReference type="PROSITE" id="PS50893"/>
    </source>
</evidence>
<dbReference type="GO" id="GO:0005886">
    <property type="term" value="C:plasma membrane"/>
    <property type="evidence" value="ECO:0007669"/>
    <property type="project" value="TreeGrafter"/>
</dbReference>
<dbReference type="GO" id="GO:0098796">
    <property type="term" value="C:membrane protein complex"/>
    <property type="evidence" value="ECO:0007669"/>
    <property type="project" value="UniProtKB-ARBA"/>
</dbReference>
<proteinExistence type="inferred from homology"/>
<organism evidence="6 7">
    <name type="scientific">Geomonas limicola</name>
    <dbReference type="NCBI Taxonomy" id="2740186"/>
    <lineage>
        <taxon>Bacteria</taxon>
        <taxon>Pseudomonadati</taxon>
        <taxon>Thermodesulfobacteriota</taxon>
        <taxon>Desulfuromonadia</taxon>
        <taxon>Geobacterales</taxon>
        <taxon>Geobacteraceae</taxon>
        <taxon>Geomonas</taxon>
    </lineage>
</organism>
<protein>
    <submittedName>
        <fullName evidence="6">GTPase</fullName>
    </submittedName>
</protein>
<sequence length="220" mass="24577">MLKIVLETVGLTKRFGNVTPLDGIDMQVREGEWVAIMGPSGSGKTTMLNILSCLDTLSEGQYILDGIDTSKVSEKERVVVRREKIGLVFQQFHLVPYLTALENVMLAQYYHGMIDRDDAIEVLNRVGLSHRYDHLPSQLSGGEQQRVCIARALINQPAIILADEPTGNLDEANEQIILDFFKELHAEGRTIVLVTHNPELAEFADRTVRLHHGKVVQHAA</sequence>
<evidence type="ECO:0000256" key="1">
    <source>
        <dbReference type="ARBA" id="ARBA00022448"/>
    </source>
</evidence>
<dbReference type="InterPro" id="IPR015854">
    <property type="entry name" value="ABC_transpr_LolD-like"/>
</dbReference>
<keyword evidence="2" id="KW-0547">Nucleotide-binding</keyword>
<keyword evidence="3" id="KW-0067">ATP-binding</keyword>
<evidence type="ECO:0000256" key="3">
    <source>
        <dbReference type="ARBA" id="ARBA00022840"/>
    </source>
</evidence>
<keyword evidence="1" id="KW-0813">Transport</keyword>
<dbReference type="EMBL" id="BLXZ01000006">
    <property type="protein sequence ID" value="GFO69440.1"/>
    <property type="molecule type" value="Genomic_DNA"/>
</dbReference>
<accession>A0A6V8NAG9</accession>
<dbReference type="FunFam" id="3.40.50.300:FF:000032">
    <property type="entry name" value="Export ABC transporter ATP-binding protein"/>
    <property type="match status" value="1"/>
</dbReference>
<dbReference type="RefSeq" id="WP_183362024.1">
    <property type="nucleotide sequence ID" value="NZ_BLXZ01000006.1"/>
</dbReference>
<dbReference type="InterPro" id="IPR003439">
    <property type="entry name" value="ABC_transporter-like_ATP-bd"/>
</dbReference>
<dbReference type="GO" id="GO:0005524">
    <property type="term" value="F:ATP binding"/>
    <property type="evidence" value="ECO:0007669"/>
    <property type="project" value="UniProtKB-KW"/>
</dbReference>
<comment type="similarity">
    <text evidence="4">Belongs to the ABC transporter superfamily. Macrolide exporter (TC 3.A.1.122) family.</text>
</comment>
<keyword evidence="7" id="KW-1185">Reference proteome</keyword>
<evidence type="ECO:0000256" key="2">
    <source>
        <dbReference type="ARBA" id="ARBA00022741"/>
    </source>
</evidence>
<evidence type="ECO:0000313" key="7">
    <source>
        <dbReference type="Proteomes" id="UP000587586"/>
    </source>
</evidence>
<evidence type="ECO:0000256" key="4">
    <source>
        <dbReference type="ARBA" id="ARBA00038388"/>
    </source>
</evidence>
<dbReference type="Gene3D" id="3.40.50.300">
    <property type="entry name" value="P-loop containing nucleotide triphosphate hydrolases"/>
    <property type="match status" value="1"/>
</dbReference>
<dbReference type="CDD" id="cd03255">
    <property type="entry name" value="ABC_MJ0796_LolCDE_FtsE"/>
    <property type="match status" value="1"/>
</dbReference>
<dbReference type="PROSITE" id="PS00211">
    <property type="entry name" value="ABC_TRANSPORTER_1"/>
    <property type="match status" value="1"/>
</dbReference>
<name>A0A6V8NAG9_9BACT</name>
<dbReference type="SMART" id="SM00382">
    <property type="entry name" value="AAA"/>
    <property type="match status" value="1"/>
</dbReference>
<dbReference type="Proteomes" id="UP000587586">
    <property type="component" value="Unassembled WGS sequence"/>
</dbReference>
<dbReference type="InterPro" id="IPR003593">
    <property type="entry name" value="AAA+_ATPase"/>
</dbReference>
<gene>
    <name evidence="6" type="ORF">GMLC_30190</name>
</gene>
<dbReference type="PROSITE" id="PS50893">
    <property type="entry name" value="ABC_TRANSPORTER_2"/>
    <property type="match status" value="1"/>
</dbReference>
<evidence type="ECO:0000313" key="6">
    <source>
        <dbReference type="EMBL" id="GFO69440.1"/>
    </source>
</evidence>
<comment type="caution">
    <text evidence="6">The sequence shown here is derived from an EMBL/GenBank/DDBJ whole genome shotgun (WGS) entry which is preliminary data.</text>
</comment>
<dbReference type="Pfam" id="PF00005">
    <property type="entry name" value="ABC_tran"/>
    <property type="match status" value="1"/>
</dbReference>
<reference evidence="7" key="1">
    <citation type="submission" date="2020-06" db="EMBL/GenBank/DDBJ databases">
        <title>Draft genomic sequecing of Geomonas sp. Red745.</title>
        <authorList>
            <person name="Itoh H."/>
            <person name="Xu Z.X."/>
            <person name="Ushijima N."/>
            <person name="Masuda Y."/>
            <person name="Shiratori Y."/>
            <person name="Senoo K."/>
        </authorList>
    </citation>
    <scope>NUCLEOTIDE SEQUENCE [LARGE SCALE GENOMIC DNA]</scope>
    <source>
        <strain evidence="7">Red745</strain>
    </source>
</reference>
<dbReference type="GO" id="GO:0016887">
    <property type="term" value="F:ATP hydrolysis activity"/>
    <property type="evidence" value="ECO:0007669"/>
    <property type="project" value="InterPro"/>
</dbReference>
<dbReference type="InterPro" id="IPR017911">
    <property type="entry name" value="MacB-like_ATP-bd"/>
</dbReference>
<dbReference type="InterPro" id="IPR027417">
    <property type="entry name" value="P-loop_NTPase"/>
</dbReference>